<dbReference type="EMBL" id="BPLR01004549">
    <property type="protein sequence ID" value="GIX95680.1"/>
    <property type="molecule type" value="Genomic_DNA"/>
</dbReference>
<organism evidence="1 2">
    <name type="scientific">Caerostris extrusa</name>
    <name type="common">Bark spider</name>
    <name type="synonym">Caerostris bankana</name>
    <dbReference type="NCBI Taxonomy" id="172846"/>
    <lineage>
        <taxon>Eukaryota</taxon>
        <taxon>Metazoa</taxon>
        <taxon>Ecdysozoa</taxon>
        <taxon>Arthropoda</taxon>
        <taxon>Chelicerata</taxon>
        <taxon>Arachnida</taxon>
        <taxon>Araneae</taxon>
        <taxon>Araneomorphae</taxon>
        <taxon>Entelegynae</taxon>
        <taxon>Araneoidea</taxon>
        <taxon>Araneidae</taxon>
        <taxon>Caerostris</taxon>
    </lineage>
</organism>
<gene>
    <name evidence="1" type="ORF">CEXT_659621</name>
</gene>
<evidence type="ECO:0000313" key="1">
    <source>
        <dbReference type="EMBL" id="GIX95680.1"/>
    </source>
</evidence>
<evidence type="ECO:0000313" key="2">
    <source>
        <dbReference type="Proteomes" id="UP001054945"/>
    </source>
</evidence>
<dbReference type="Proteomes" id="UP001054945">
    <property type="component" value="Unassembled WGS sequence"/>
</dbReference>
<comment type="caution">
    <text evidence="1">The sequence shown here is derived from an EMBL/GenBank/DDBJ whole genome shotgun (WGS) entry which is preliminary data.</text>
</comment>
<dbReference type="AlphaFoldDB" id="A0AAV4PES8"/>
<name>A0AAV4PES8_CAEEX</name>
<protein>
    <submittedName>
        <fullName evidence="1">Uncharacterized protein</fullName>
    </submittedName>
</protein>
<sequence>MNPSNRKDFIRKEVFNDGKINSGEEMVKSSGVEELVFSNPVRLENTSSSHPSPKLKDERHEYCYSYNSLFTLHSALKFSKRITFGRLELRFPD</sequence>
<proteinExistence type="predicted"/>
<accession>A0AAV4PES8</accession>
<keyword evidence="2" id="KW-1185">Reference proteome</keyword>
<reference evidence="1 2" key="1">
    <citation type="submission" date="2021-06" db="EMBL/GenBank/DDBJ databases">
        <title>Caerostris extrusa draft genome.</title>
        <authorList>
            <person name="Kono N."/>
            <person name="Arakawa K."/>
        </authorList>
    </citation>
    <scope>NUCLEOTIDE SEQUENCE [LARGE SCALE GENOMIC DNA]</scope>
</reference>